<evidence type="ECO:0000259" key="3">
    <source>
        <dbReference type="PROSITE" id="PS50110"/>
    </source>
</evidence>
<proteinExistence type="predicted"/>
<feature type="domain" description="Response regulatory" evidence="3">
    <location>
        <begin position="3"/>
        <end position="119"/>
    </location>
</feature>
<evidence type="ECO:0000256" key="2">
    <source>
        <dbReference type="PROSITE-ProRule" id="PRU00169"/>
    </source>
</evidence>
<keyword evidence="1 2" id="KW-0597">Phosphoprotein</keyword>
<dbReference type="PANTHER" id="PTHR44591:SF3">
    <property type="entry name" value="RESPONSE REGULATORY DOMAIN-CONTAINING PROTEIN"/>
    <property type="match status" value="1"/>
</dbReference>
<dbReference type="AlphaFoldDB" id="A0A7Y9H2N9"/>
<dbReference type="SMART" id="SM00448">
    <property type="entry name" value="REC"/>
    <property type="match status" value="1"/>
</dbReference>
<accession>A0A7Y9H2N9</accession>
<reference evidence="4 5" key="2">
    <citation type="submission" date="2020-08" db="EMBL/GenBank/DDBJ databases">
        <title>The Agave Microbiome: Exploring the role of microbial communities in plant adaptations to desert environments.</title>
        <authorList>
            <person name="Partida-Martinez L.P."/>
        </authorList>
    </citation>
    <scope>NUCLEOTIDE SEQUENCE [LARGE SCALE GENOMIC DNA]</scope>
    <source>
        <strain evidence="4 5">AT2.17</strain>
    </source>
</reference>
<dbReference type="InterPro" id="IPR050595">
    <property type="entry name" value="Bact_response_regulator"/>
</dbReference>
<dbReference type="SUPFAM" id="SSF52172">
    <property type="entry name" value="CheY-like"/>
    <property type="match status" value="1"/>
</dbReference>
<dbReference type="PANTHER" id="PTHR44591">
    <property type="entry name" value="STRESS RESPONSE REGULATOR PROTEIN 1"/>
    <property type="match status" value="1"/>
</dbReference>
<sequence>MGMVLVVDDDDDIRDIVALVVRRRGFEVHSSADPVAALDVAAERGFTAAVLDWSMPEMNGGELCARLRDLPGLEQAPIVILTAYADAETRAQAYAAGATRFVTKPFSLTDLGDLLVGLVGAVPAEDGPAAPTS</sequence>
<dbReference type="PROSITE" id="PS50110">
    <property type="entry name" value="RESPONSE_REGULATORY"/>
    <property type="match status" value="1"/>
</dbReference>
<dbReference type="Proteomes" id="UP000549911">
    <property type="component" value="Unassembled WGS sequence"/>
</dbReference>
<dbReference type="RefSeq" id="WP_179619464.1">
    <property type="nucleotide sequence ID" value="NZ_JACCBW010000002.1"/>
</dbReference>
<dbReference type="EMBL" id="JACCBW010000002">
    <property type="protein sequence ID" value="NYE36831.1"/>
    <property type="molecule type" value="Genomic_DNA"/>
</dbReference>
<evidence type="ECO:0000256" key="1">
    <source>
        <dbReference type="ARBA" id="ARBA00022553"/>
    </source>
</evidence>
<dbReference type="Pfam" id="PF00072">
    <property type="entry name" value="Response_reg"/>
    <property type="match status" value="1"/>
</dbReference>
<comment type="caution">
    <text evidence="4">The sequence shown here is derived from an EMBL/GenBank/DDBJ whole genome shotgun (WGS) entry which is preliminary data.</text>
</comment>
<keyword evidence="5" id="KW-1185">Reference proteome</keyword>
<dbReference type="GO" id="GO:0000160">
    <property type="term" value="P:phosphorelay signal transduction system"/>
    <property type="evidence" value="ECO:0007669"/>
    <property type="project" value="InterPro"/>
</dbReference>
<reference evidence="4 5" key="1">
    <citation type="submission" date="2020-07" db="EMBL/GenBank/DDBJ databases">
        <authorList>
            <person name="Partida-Martinez L."/>
            <person name="Huntemann M."/>
            <person name="Clum A."/>
            <person name="Wang J."/>
            <person name="Palaniappan K."/>
            <person name="Ritter S."/>
            <person name="Chen I.-M."/>
            <person name="Stamatis D."/>
            <person name="Reddy T."/>
            <person name="O'Malley R."/>
            <person name="Daum C."/>
            <person name="Shapiro N."/>
            <person name="Ivanova N."/>
            <person name="Kyrpides N."/>
            <person name="Woyke T."/>
        </authorList>
    </citation>
    <scope>NUCLEOTIDE SEQUENCE [LARGE SCALE GENOMIC DNA]</scope>
    <source>
        <strain evidence="4 5">AT2.17</strain>
    </source>
</reference>
<protein>
    <submittedName>
        <fullName evidence="4">CheY-like chemotaxis protein</fullName>
    </submittedName>
</protein>
<feature type="modified residue" description="4-aspartylphosphate" evidence="2">
    <location>
        <position position="52"/>
    </location>
</feature>
<evidence type="ECO:0000313" key="5">
    <source>
        <dbReference type="Proteomes" id="UP000549911"/>
    </source>
</evidence>
<dbReference type="InterPro" id="IPR001789">
    <property type="entry name" value="Sig_transdc_resp-reg_receiver"/>
</dbReference>
<dbReference type="Gene3D" id="3.40.50.2300">
    <property type="match status" value="1"/>
</dbReference>
<name>A0A7Y9H2N9_9ACTN</name>
<dbReference type="InterPro" id="IPR011006">
    <property type="entry name" value="CheY-like_superfamily"/>
</dbReference>
<evidence type="ECO:0000313" key="4">
    <source>
        <dbReference type="EMBL" id="NYE36831.1"/>
    </source>
</evidence>
<gene>
    <name evidence="4" type="ORF">F4692_001964</name>
</gene>
<organism evidence="4 5">
    <name type="scientific">Nocardioides cavernae</name>
    <dbReference type="NCBI Taxonomy" id="1921566"/>
    <lineage>
        <taxon>Bacteria</taxon>
        <taxon>Bacillati</taxon>
        <taxon>Actinomycetota</taxon>
        <taxon>Actinomycetes</taxon>
        <taxon>Propionibacteriales</taxon>
        <taxon>Nocardioidaceae</taxon>
        <taxon>Nocardioides</taxon>
    </lineage>
</organism>